<feature type="transmembrane region" description="Helical" evidence="7">
    <location>
        <begin position="247"/>
        <end position="267"/>
    </location>
</feature>
<comment type="subcellular location">
    <subcellularLocation>
        <location evidence="1">Membrane</location>
        <topology evidence="1">Multi-pass membrane protein</topology>
    </subcellularLocation>
</comment>
<dbReference type="PANTHER" id="PTHR31632">
    <property type="entry name" value="IRON TRANSPORTER FTH1"/>
    <property type="match status" value="1"/>
</dbReference>
<feature type="compositionally biased region" description="Basic and acidic residues" evidence="6">
    <location>
        <begin position="275"/>
        <end position="285"/>
    </location>
</feature>
<evidence type="ECO:0000256" key="5">
    <source>
        <dbReference type="ARBA" id="ARBA00023136"/>
    </source>
</evidence>
<reference evidence="8 9" key="1">
    <citation type="submission" date="2018-01" db="EMBL/GenBank/DDBJ databases">
        <title>Complete genome sequence of Streptomyces lunaelactis MM109T, a Ferroverdin A producer isolated from cave moonmilk deposits.</title>
        <authorList>
            <person name="Naome A."/>
            <person name="Martinet L."/>
            <person name="Maciejewska M."/>
            <person name="Anderssen S."/>
            <person name="Adam D."/>
            <person name="Tenconi E."/>
            <person name="Deflandre B."/>
            <person name="Arguelles-Arias A."/>
            <person name="Calusinska M."/>
            <person name="Copieters W."/>
            <person name="Karim L."/>
            <person name="Hanikenne M."/>
            <person name="Baurain D."/>
            <person name="van Wezel G."/>
            <person name="Smargiasso N."/>
            <person name="de Pauw E."/>
            <person name="Delfosse P."/>
            <person name="Rigali S."/>
        </authorList>
    </citation>
    <scope>NUCLEOTIDE SEQUENCE [LARGE SCALE GENOMIC DNA]</scope>
    <source>
        <strain evidence="8 9">MM109</strain>
    </source>
</reference>
<keyword evidence="3 7" id="KW-0812">Transmembrane</keyword>
<feature type="transmembrane region" description="Helical" evidence="7">
    <location>
        <begin position="146"/>
        <end position="167"/>
    </location>
</feature>
<dbReference type="EMBL" id="CP026304">
    <property type="protein sequence ID" value="AVZ72684.1"/>
    <property type="molecule type" value="Genomic_DNA"/>
</dbReference>
<evidence type="ECO:0000256" key="6">
    <source>
        <dbReference type="SAM" id="MobiDB-lite"/>
    </source>
</evidence>
<sequence length="325" mass="34396">MFGNYLIGLREGLEASLVVCILIAYLVKTERRDALRPIWIGIGVAVAISLGFGFALEFGSQELTFEAQELLGGSLSIVAVCLVTWMVFWMRRTARHLRSELHGKLDAALQMGTGALVATAFLAVGREGLETALFVWASVRASSDGSSAPLVGVLLGIATAMLLGWLFYRGALRINLAKFFTWTGGMLVIVAAGVLAYGVHDLQEARFLGGLADKAFNITATIPPDSWYGTLLKGVFNFQPDPTVLQVTVWALYLIPTLGLFLAPVGFGRSVGVKEQKATDEKAESGGKSAPGGDGVRGDDGAVLDGERVRDGARGAGSRTGGDEG</sequence>
<comment type="similarity">
    <text evidence="2">Belongs to the oxidase-dependent Fe transporter (OFeT) (TC 9.A.10.1) family.</text>
</comment>
<dbReference type="NCBIfam" id="NF041756">
    <property type="entry name" value="EfeU"/>
    <property type="match status" value="1"/>
</dbReference>
<dbReference type="GeneID" id="55655837"/>
<feature type="region of interest" description="Disordered" evidence="6">
    <location>
        <begin position="275"/>
        <end position="325"/>
    </location>
</feature>
<dbReference type="Proteomes" id="UP000244201">
    <property type="component" value="Chromosome"/>
</dbReference>
<evidence type="ECO:0000256" key="1">
    <source>
        <dbReference type="ARBA" id="ARBA00004141"/>
    </source>
</evidence>
<feature type="transmembrane region" description="Helical" evidence="7">
    <location>
        <begin position="38"/>
        <end position="58"/>
    </location>
</feature>
<keyword evidence="4 7" id="KW-1133">Transmembrane helix</keyword>
<dbReference type="AlphaFoldDB" id="A0A2R4T0Q1"/>
<keyword evidence="9" id="KW-1185">Reference proteome</keyword>
<feature type="compositionally biased region" description="Gly residues" evidence="6">
    <location>
        <begin position="314"/>
        <end position="325"/>
    </location>
</feature>
<evidence type="ECO:0000256" key="7">
    <source>
        <dbReference type="SAM" id="Phobius"/>
    </source>
</evidence>
<name>A0A2R4T0Q1_9ACTN</name>
<dbReference type="RefSeq" id="WP_108148364.1">
    <property type="nucleotide sequence ID" value="NZ_CP026304.1"/>
</dbReference>
<dbReference type="KEGG" id="slk:SLUN_11255"/>
<evidence type="ECO:0000256" key="3">
    <source>
        <dbReference type="ARBA" id="ARBA00022692"/>
    </source>
</evidence>
<evidence type="ECO:0000256" key="2">
    <source>
        <dbReference type="ARBA" id="ARBA00008333"/>
    </source>
</evidence>
<accession>A0A2R4T0Q1</accession>
<evidence type="ECO:0000313" key="9">
    <source>
        <dbReference type="Proteomes" id="UP000244201"/>
    </source>
</evidence>
<feature type="transmembrane region" description="Helical" evidence="7">
    <location>
        <begin position="6"/>
        <end position="26"/>
    </location>
</feature>
<dbReference type="Pfam" id="PF03239">
    <property type="entry name" value="FTR1"/>
    <property type="match status" value="1"/>
</dbReference>
<protein>
    <submittedName>
        <fullName evidence="8">Iron transporter</fullName>
    </submittedName>
</protein>
<feature type="transmembrane region" description="Helical" evidence="7">
    <location>
        <begin position="179"/>
        <end position="199"/>
    </location>
</feature>
<gene>
    <name evidence="8" type="ORF">SLUN_11255</name>
</gene>
<dbReference type="GO" id="GO:0015093">
    <property type="term" value="F:ferrous iron transmembrane transporter activity"/>
    <property type="evidence" value="ECO:0007669"/>
    <property type="project" value="TreeGrafter"/>
</dbReference>
<evidence type="ECO:0000256" key="4">
    <source>
        <dbReference type="ARBA" id="ARBA00022989"/>
    </source>
</evidence>
<dbReference type="PANTHER" id="PTHR31632:SF2">
    <property type="entry name" value="PLASMA MEMBRANE IRON PERMEASE"/>
    <property type="match status" value="1"/>
</dbReference>
<dbReference type="OrthoDB" id="7260758at2"/>
<dbReference type="InterPro" id="IPR004923">
    <property type="entry name" value="FTR1/Fip1/EfeU"/>
</dbReference>
<keyword evidence="5 7" id="KW-0472">Membrane</keyword>
<feature type="compositionally biased region" description="Basic and acidic residues" evidence="6">
    <location>
        <begin position="296"/>
        <end position="313"/>
    </location>
</feature>
<dbReference type="GO" id="GO:0033573">
    <property type="term" value="C:high-affinity iron permease complex"/>
    <property type="evidence" value="ECO:0007669"/>
    <property type="project" value="InterPro"/>
</dbReference>
<feature type="transmembrane region" description="Helical" evidence="7">
    <location>
        <begin position="70"/>
        <end position="88"/>
    </location>
</feature>
<feature type="transmembrane region" description="Helical" evidence="7">
    <location>
        <begin position="108"/>
        <end position="126"/>
    </location>
</feature>
<proteinExistence type="inferred from homology"/>
<organism evidence="8 9">
    <name type="scientific">Streptomyces lunaelactis</name>
    <dbReference type="NCBI Taxonomy" id="1535768"/>
    <lineage>
        <taxon>Bacteria</taxon>
        <taxon>Bacillati</taxon>
        <taxon>Actinomycetota</taxon>
        <taxon>Actinomycetes</taxon>
        <taxon>Kitasatosporales</taxon>
        <taxon>Streptomycetaceae</taxon>
        <taxon>Streptomyces</taxon>
    </lineage>
</organism>
<evidence type="ECO:0000313" key="8">
    <source>
        <dbReference type="EMBL" id="AVZ72684.1"/>
    </source>
</evidence>